<comment type="similarity">
    <text evidence="1 4">Belongs to the aldehyde dehydrogenase family.</text>
</comment>
<dbReference type="Proteomes" id="UP000216857">
    <property type="component" value="Unassembled WGS sequence"/>
</dbReference>
<feature type="domain" description="Aldehyde dehydrogenase" evidence="5">
    <location>
        <begin position="26"/>
        <end position="487"/>
    </location>
</feature>
<name>A0A261R8M4_9BORD</name>
<dbReference type="PROSITE" id="PS00687">
    <property type="entry name" value="ALDEHYDE_DEHYDR_GLU"/>
    <property type="match status" value="1"/>
</dbReference>
<dbReference type="PANTHER" id="PTHR11699">
    <property type="entry name" value="ALDEHYDE DEHYDROGENASE-RELATED"/>
    <property type="match status" value="1"/>
</dbReference>
<evidence type="ECO:0000256" key="4">
    <source>
        <dbReference type="RuleBase" id="RU003345"/>
    </source>
</evidence>
<keyword evidence="7" id="KW-1185">Reference proteome</keyword>
<dbReference type="GO" id="GO:0004030">
    <property type="term" value="F:aldehyde dehydrogenase [NAD(P)+] activity"/>
    <property type="evidence" value="ECO:0007669"/>
    <property type="project" value="UniProtKB-ARBA"/>
</dbReference>
<accession>A0A261R8M4</accession>
<organism evidence="6 7">
    <name type="scientific">Bordetella genomosp. 9</name>
    <dbReference type="NCBI Taxonomy" id="1416803"/>
    <lineage>
        <taxon>Bacteria</taxon>
        <taxon>Pseudomonadati</taxon>
        <taxon>Pseudomonadota</taxon>
        <taxon>Betaproteobacteria</taxon>
        <taxon>Burkholderiales</taxon>
        <taxon>Alcaligenaceae</taxon>
        <taxon>Bordetella</taxon>
    </lineage>
</organism>
<evidence type="ECO:0000259" key="5">
    <source>
        <dbReference type="Pfam" id="PF00171"/>
    </source>
</evidence>
<dbReference type="Gene3D" id="3.40.309.10">
    <property type="entry name" value="Aldehyde Dehydrogenase, Chain A, domain 2"/>
    <property type="match status" value="1"/>
</dbReference>
<dbReference type="SUPFAM" id="SSF53720">
    <property type="entry name" value="ALDH-like"/>
    <property type="match status" value="1"/>
</dbReference>
<reference evidence="6" key="1">
    <citation type="submission" date="2017-05" db="EMBL/GenBank/DDBJ databases">
        <title>Complete and WGS of Bordetella genogroups.</title>
        <authorList>
            <person name="Spilker T."/>
            <person name="Lipuma J."/>
        </authorList>
    </citation>
    <scope>NUCLEOTIDE SEQUENCE</scope>
    <source>
        <strain evidence="6">AU21707</strain>
    </source>
</reference>
<dbReference type="AlphaFoldDB" id="A0A261R8M4"/>
<dbReference type="OrthoDB" id="6187633at2"/>
<dbReference type="InterPro" id="IPR016162">
    <property type="entry name" value="Ald_DH_N"/>
</dbReference>
<evidence type="ECO:0000313" key="7">
    <source>
        <dbReference type="Proteomes" id="UP000216857"/>
    </source>
</evidence>
<feature type="active site" evidence="3">
    <location>
        <position position="262"/>
    </location>
</feature>
<dbReference type="Pfam" id="PF00171">
    <property type="entry name" value="Aldedh"/>
    <property type="match status" value="1"/>
</dbReference>
<evidence type="ECO:0000313" key="6">
    <source>
        <dbReference type="EMBL" id="OZI21344.1"/>
    </source>
</evidence>
<evidence type="ECO:0000256" key="1">
    <source>
        <dbReference type="ARBA" id="ARBA00009986"/>
    </source>
</evidence>
<evidence type="ECO:0000256" key="2">
    <source>
        <dbReference type="ARBA" id="ARBA00023002"/>
    </source>
</evidence>
<dbReference type="InterPro" id="IPR016161">
    <property type="entry name" value="Ald_DH/histidinol_DH"/>
</dbReference>
<dbReference type="InterPro" id="IPR015590">
    <property type="entry name" value="Aldehyde_DH_dom"/>
</dbReference>
<protein>
    <submittedName>
        <fullName evidence="6">Aldehyde dehydrogenase</fullName>
    </submittedName>
</protein>
<dbReference type="InterPro" id="IPR016160">
    <property type="entry name" value="Ald_DH_CS_CYS"/>
</dbReference>
<sequence>MTRTCGFDPASVEFARGHFIGGQVVEDATDHLSVARPSDLIPYADLPIGTADTVDRAVTAARQALSSSGWATQSPRERVRAMRRWADLVESHQEELGRLEALGSTRPISQVIASDVAGVAEAIRFFSEWADKLGGDVAATRSNDLGMIVSEPYGVVGAITPWNFPLSMASWKAAPALAAGNAIVLKPSELTPFSTVRLAQLAVQAGIPPGIFNVVQGTGAVTGDAITRHPGIAKISFTGSTRTGTAIMTAAAESGIKPVILELGGKSPQVVFADADLERAADCIAGSLLANAGQACVAGSRLIVERSAEAALVGLLQRKLSNIVPGHTWNASTDYAPIVSEIQARRIDRILQQSRDQGAEFVMGGQRIEGYGGAWYQPTLLTNVTAATAAVREEIFGPVLTIQAFDTEEEAYALADHPEYGLAAGVYTRDLGRAMRAMRAIQAGTVWINRYTRTMDFILPTGGYKRSGIGKDLGRQAVEQNLRHKTVLIDIGADQAAR</sequence>
<dbReference type="EMBL" id="NEVJ01000003">
    <property type="protein sequence ID" value="OZI21344.1"/>
    <property type="molecule type" value="Genomic_DNA"/>
</dbReference>
<gene>
    <name evidence="6" type="ORF">CAL26_13980</name>
</gene>
<proteinExistence type="inferred from homology"/>
<dbReference type="InterPro" id="IPR016163">
    <property type="entry name" value="Ald_DH_C"/>
</dbReference>
<dbReference type="RefSeq" id="WP_094849863.1">
    <property type="nucleotide sequence ID" value="NZ_NEVJ01000003.1"/>
</dbReference>
<dbReference type="InterPro" id="IPR029510">
    <property type="entry name" value="Ald_DH_CS_GLU"/>
</dbReference>
<comment type="caution">
    <text evidence="6">The sequence shown here is derived from an EMBL/GenBank/DDBJ whole genome shotgun (WGS) entry which is preliminary data.</text>
</comment>
<dbReference type="FunFam" id="3.40.309.10:FF:000012">
    <property type="entry name" value="Betaine aldehyde dehydrogenase"/>
    <property type="match status" value="1"/>
</dbReference>
<dbReference type="Gene3D" id="3.40.605.10">
    <property type="entry name" value="Aldehyde Dehydrogenase, Chain A, domain 1"/>
    <property type="match status" value="1"/>
</dbReference>
<dbReference type="FunFam" id="3.40.605.10:FF:000001">
    <property type="entry name" value="Aldehyde dehydrogenase 1"/>
    <property type="match status" value="1"/>
</dbReference>
<evidence type="ECO:0000256" key="3">
    <source>
        <dbReference type="PROSITE-ProRule" id="PRU10007"/>
    </source>
</evidence>
<keyword evidence="2 4" id="KW-0560">Oxidoreductase</keyword>
<dbReference type="PROSITE" id="PS00070">
    <property type="entry name" value="ALDEHYDE_DEHYDR_CYS"/>
    <property type="match status" value="1"/>
</dbReference>